<dbReference type="Gene3D" id="3.30.365.10">
    <property type="entry name" value="Aldehyde oxidase/xanthine dehydrogenase, molybdopterin binding domain"/>
    <property type="match status" value="4"/>
</dbReference>
<dbReference type="EMBL" id="CP044067">
    <property type="protein sequence ID" value="QET05152.1"/>
    <property type="molecule type" value="Genomic_DNA"/>
</dbReference>
<reference evidence="4 5" key="1">
    <citation type="submission" date="2019-09" db="EMBL/GenBank/DDBJ databases">
        <title>FDA dAtabase for Regulatory Grade micrObial Sequences (FDA-ARGOS): Supporting development and validation of Infectious Disease Dx tests.</title>
        <authorList>
            <person name="Sciortino C."/>
            <person name="Tallon L."/>
            <person name="Sadzewicz L."/>
            <person name="Vavikolanu K."/>
            <person name="Mehta A."/>
            <person name="Aluvathingal J."/>
            <person name="Nadendla S."/>
            <person name="Nandy P."/>
            <person name="Geyer C."/>
            <person name="Yan Y."/>
            <person name="Sichtig H."/>
        </authorList>
    </citation>
    <scope>NUCLEOTIDE SEQUENCE [LARGE SCALE GENOMIC DNA]</scope>
    <source>
        <strain evidence="4 5">FDAARGOS_664</strain>
    </source>
</reference>
<dbReference type="Proteomes" id="UP000322822">
    <property type="component" value="Chromosome 2"/>
</dbReference>
<dbReference type="InterPro" id="IPR000674">
    <property type="entry name" value="Ald_Oxase/Xan_DH_a/b"/>
</dbReference>
<keyword evidence="2" id="KW-1133">Transmembrane helix</keyword>
<dbReference type="Pfam" id="PF20256">
    <property type="entry name" value="MoCoBD_2"/>
    <property type="match status" value="2"/>
</dbReference>
<evidence type="ECO:0000259" key="3">
    <source>
        <dbReference type="SMART" id="SM01008"/>
    </source>
</evidence>
<evidence type="ECO:0000256" key="2">
    <source>
        <dbReference type="SAM" id="Phobius"/>
    </source>
</evidence>
<evidence type="ECO:0000313" key="5">
    <source>
        <dbReference type="Proteomes" id="UP000322822"/>
    </source>
</evidence>
<protein>
    <submittedName>
        <fullName evidence="4">Xanthine dehydrogenase family protein molybdopterin-binding subunit</fullName>
    </submittedName>
</protein>
<gene>
    <name evidence="4" type="ORF">FOB72_24250</name>
</gene>
<proteinExistence type="predicted"/>
<dbReference type="SUPFAM" id="SSF56003">
    <property type="entry name" value="Molybdenum cofactor-binding domain"/>
    <property type="match status" value="2"/>
</dbReference>
<dbReference type="GO" id="GO:0016491">
    <property type="term" value="F:oxidoreductase activity"/>
    <property type="evidence" value="ECO:0007669"/>
    <property type="project" value="InterPro"/>
</dbReference>
<dbReference type="Gene3D" id="3.90.1170.50">
    <property type="entry name" value="Aldehyde oxidase/xanthine dehydrogenase, a/b hammerhead"/>
    <property type="match status" value="1"/>
</dbReference>
<dbReference type="SMART" id="SM01008">
    <property type="entry name" value="Ald_Xan_dh_C"/>
    <property type="match status" value="1"/>
</dbReference>
<dbReference type="InterPro" id="IPR008274">
    <property type="entry name" value="AldOxase/xan_DH_MoCoBD1"/>
</dbReference>
<dbReference type="InterPro" id="IPR046867">
    <property type="entry name" value="AldOxase/xan_DH_MoCoBD2"/>
</dbReference>
<feature type="transmembrane region" description="Helical" evidence="2">
    <location>
        <begin position="7"/>
        <end position="24"/>
    </location>
</feature>
<feature type="region of interest" description="Disordered" evidence="1">
    <location>
        <begin position="795"/>
        <end position="823"/>
    </location>
</feature>
<feature type="domain" description="Aldehyde oxidase/xanthine dehydrogenase a/b hammerhead" evidence="3">
    <location>
        <begin position="240"/>
        <end position="324"/>
    </location>
</feature>
<sequence length="823" mass="88966">MLNRRSFVLGSTGAVALAIGWVVWSPDRRLTGKATPARPARGDVPLNGWVMIDADDNVTVVMCKAEMGQGIHTGAAMILADELGADWSRVRVIQAPIDSLYINREILPASLPFRPDDNGVVARTLRRTVRRVAPLAGSMATGGSTSIADLWTPMREAGASARAMLCAAAARRWDVPVGQCDTKDGKVFDTSGRSLTFGELALAAKDETPPRDPVLRTEGRFTLIGKPVNRLAREAQSKLNGCARFGIDVQFDDMLYASVMMNPSLGGTLKRFDRSAVTHTEGVQGFYPIDGYNGGTAGIAVIAANPFIAMRALSELPVEWHPGPAAELDTAAIRDTLLKSLDDDDDNVHSFYKTGYPDAALKQLKTVAEMTYEVPYLAHGALEPVNCTVQVERDVAHVWVSTQVPMDARRAVADVLRLRERDVHIHEQLLGGSFGRRLEVDFIAQAAVIARHATPRPVQTIWSRAQDTTHDFYRPACVARFTGGLNARGELVAWRSASASQSIAAQVLPRAFGQPEWFARLMPDASMAEGAFDQPYECSNISVRHHRVDLPFPVGYWRSVGHSHQAFFVESFIDEMATAAGKDPIAFRLGMLTQRAHARHAAVLRAVATLAGWRAPHRWREGADAGSNAGGNAGGKDYARGVALHESFGSVVAQVAEIRRERRGQQEGFTVTRVFCAVDCGRAINPSLVAQQMESGIVFGLSAALGQAITVRDGVVQQRYYTDYPMVCMATCPEIIVKVLASDAPPEGVGESGTPPIAPAVANALFALTGRRHRALPLLAPPKPAEGEDKWSTWCRSISTDNPPSSTPKPPLPCFGPFGATST</sequence>
<dbReference type="PANTHER" id="PTHR47495">
    <property type="entry name" value="ALDEHYDE DEHYDROGENASE"/>
    <property type="match status" value="1"/>
</dbReference>
<evidence type="ECO:0000256" key="1">
    <source>
        <dbReference type="SAM" id="MobiDB-lite"/>
    </source>
</evidence>
<dbReference type="InterPro" id="IPR037165">
    <property type="entry name" value="AldOxase/xan_DH_Mopterin-bd_sf"/>
</dbReference>
<dbReference type="PANTHER" id="PTHR47495:SF2">
    <property type="entry name" value="ALDEHYDE DEHYDROGENASE"/>
    <property type="match status" value="1"/>
</dbReference>
<dbReference type="OrthoDB" id="9767994at2"/>
<keyword evidence="2" id="KW-0812">Transmembrane</keyword>
<dbReference type="RefSeq" id="WP_150375211.1">
    <property type="nucleotide sequence ID" value="NZ_CP044067.1"/>
</dbReference>
<dbReference type="AlphaFoldDB" id="A0A5P2HAP2"/>
<name>A0A5P2HAP2_9BURK</name>
<dbReference type="InterPro" id="IPR052516">
    <property type="entry name" value="N-heterocyclic_Hydroxylase"/>
</dbReference>
<feature type="compositionally biased region" description="Pro residues" evidence="1">
    <location>
        <begin position="805"/>
        <end position="814"/>
    </location>
</feature>
<keyword evidence="2" id="KW-0472">Membrane</keyword>
<accession>A0A5P2HAP2</accession>
<evidence type="ECO:0000313" key="4">
    <source>
        <dbReference type="EMBL" id="QET05152.1"/>
    </source>
</evidence>
<dbReference type="Pfam" id="PF02738">
    <property type="entry name" value="MoCoBD_1"/>
    <property type="match status" value="1"/>
</dbReference>
<organism evidence="4 5">
    <name type="scientific">Cupriavidus pauculus</name>
    <dbReference type="NCBI Taxonomy" id="82633"/>
    <lineage>
        <taxon>Bacteria</taxon>
        <taxon>Pseudomonadati</taxon>
        <taxon>Pseudomonadota</taxon>
        <taxon>Betaproteobacteria</taxon>
        <taxon>Burkholderiales</taxon>
        <taxon>Burkholderiaceae</taxon>
        <taxon>Cupriavidus</taxon>
    </lineage>
</organism>